<dbReference type="InterPro" id="IPR006311">
    <property type="entry name" value="TAT_signal"/>
</dbReference>
<evidence type="ECO:0000256" key="3">
    <source>
        <dbReference type="ARBA" id="ARBA00022729"/>
    </source>
</evidence>
<dbReference type="InterPro" id="IPR006059">
    <property type="entry name" value="SBP"/>
</dbReference>
<keyword evidence="6" id="KW-1185">Reference proteome</keyword>
<keyword evidence="4" id="KW-0574">Periplasm</keyword>
<proteinExistence type="predicted"/>
<dbReference type="PRINTS" id="PR00909">
    <property type="entry name" value="SPERMDNBNDNG"/>
</dbReference>
<dbReference type="AlphaFoldDB" id="A0A1P8US20"/>
<dbReference type="Pfam" id="PF13416">
    <property type="entry name" value="SBP_bac_8"/>
    <property type="match status" value="1"/>
</dbReference>
<protein>
    <submittedName>
        <fullName evidence="5">Spermidine/putrescine transport system substrate-binding protein</fullName>
    </submittedName>
</protein>
<keyword evidence="3" id="KW-0732">Signal</keyword>
<accession>A0A1P8US20</accession>
<dbReference type="GO" id="GO:0019808">
    <property type="term" value="F:polyamine binding"/>
    <property type="evidence" value="ECO:0007669"/>
    <property type="project" value="InterPro"/>
</dbReference>
<dbReference type="InterPro" id="IPR001188">
    <property type="entry name" value="Sperm_putr-bd"/>
</dbReference>
<sequence>MTRTTNKTPKPAGVTRRGFLNSAAAGAFVAAAPLYVRRANAASSELNILSWSAELPDDVLSDFQAETGITVNLTPFSSNEELINKMQATFGEGFDLCMPSFNRAPEFEFLELLAPFDTTRLAMDNYVPSLLDASEELWTWGGELYHVPHVWGSEAIAWRNDQADLSYADMSYGLLWEGDFAGAVQMRPTSGLLGLGLWLDATGKLPSNRMLDAYKDEATMRKIYDELLAYAVAHKERIKQFWDSTDTTRSGFMQNGCTIGQTWDGPALGLAKAGEPVSYMAPQEGALAWIDGFALPKAARNVDEVYAFFDYLLKPEIAGRVASGSSYNSSVKGADAYVPEADKELFRAAYPEDALDKLWRYPASPSWFNTVRNEYAEKFKVA</sequence>
<comment type="subcellular location">
    <subcellularLocation>
        <location evidence="1">Periplasm</location>
    </subcellularLocation>
</comment>
<name>A0A1P8US20_9RHOB</name>
<evidence type="ECO:0000256" key="2">
    <source>
        <dbReference type="ARBA" id="ARBA00022448"/>
    </source>
</evidence>
<dbReference type="KEGG" id="paby:Ga0080574_TMP1871"/>
<dbReference type="GO" id="GO:0042597">
    <property type="term" value="C:periplasmic space"/>
    <property type="evidence" value="ECO:0007669"/>
    <property type="project" value="UniProtKB-SubCell"/>
</dbReference>
<dbReference type="GO" id="GO:0015846">
    <property type="term" value="P:polyamine transport"/>
    <property type="evidence" value="ECO:0007669"/>
    <property type="project" value="InterPro"/>
</dbReference>
<evidence type="ECO:0000256" key="4">
    <source>
        <dbReference type="ARBA" id="ARBA00022764"/>
    </source>
</evidence>
<evidence type="ECO:0000313" key="5">
    <source>
        <dbReference type="EMBL" id="APZ52205.1"/>
    </source>
</evidence>
<dbReference type="PROSITE" id="PS51318">
    <property type="entry name" value="TAT"/>
    <property type="match status" value="1"/>
</dbReference>
<dbReference type="STRING" id="1250539.Ga0080574_TMP1871"/>
<gene>
    <name evidence="5" type="ORF">Ga0080574_TMP1871</name>
</gene>
<evidence type="ECO:0000313" key="6">
    <source>
        <dbReference type="Proteomes" id="UP000187059"/>
    </source>
</evidence>
<keyword evidence="2" id="KW-0813">Transport</keyword>
<dbReference type="EMBL" id="CP015093">
    <property type="protein sequence ID" value="APZ52205.1"/>
    <property type="molecule type" value="Genomic_DNA"/>
</dbReference>
<dbReference type="Gene3D" id="3.40.190.10">
    <property type="entry name" value="Periplasmic binding protein-like II"/>
    <property type="match status" value="2"/>
</dbReference>
<dbReference type="RefSeq" id="WP_076697822.1">
    <property type="nucleotide sequence ID" value="NZ_CP015093.1"/>
</dbReference>
<dbReference type="SUPFAM" id="SSF53850">
    <property type="entry name" value="Periplasmic binding protein-like II"/>
    <property type="match status" value="1"/>
</dbReference>
<evidence type="ECO:0000256" key="1">
    <source>
        <dbReference type="ARBA" id="ARBA00004418"/>
    </source>
</evidence>
<organism evidence="5 6">
    <name type="scientific">Salipiger abyssi</name>
    <dbReference type="NCBI Taxonomy" id="1250539"/>
    <lineage>
        <taxon>Bacteria</taxon>
        <taxon>Pseudomonadati</taxon>
        <taxon>Pseudomonadota</taxon>
        <taxon>Alphaproteobacteria</taxon>
        <taxon>Rhodobacterales</taxon>
        <taxon>Roseobacteraceae</taxon>
        <taxon>Salipiger</taxon>
    </lineage>
</organism>
<dbReference type="Proteomes" id="UP000187059">
    <property type="component" value="Chromosome"/>
</dbReference>
<reference evidence="5 6" key="1">
    <citation type="submission" date="2016-04" db="EMBL/GenBank/DDBJ databases">
        <title>Deep-sea bacteria in the southern Pacific.</title>
        <authorList>
            <person name="Tang K."/>
        </authorList>
    </citation>
    <scope>NUCLEOTIDE SEQUENCE [LARGE SCALE GENOMIC DNA]</scope>
    <source>
        <strain evidence="5 6">JLT2014</strain>
    </source>
</reference>
<dbReference type="PANTHER" id="PTHR30222">
    <property type="entry name" value="SPERMIDINE/PUTRESCINE-BINDING PERIPLASMIC PROTEIN"/>
    <property type="match status" value="1"/>
</dbReference>
<dbReference type="PANTHER" id="PTHR30222:SF17">
    <property type="entry name" value="SPERMIDINE_PUTRESCINE-BINDING PERIPLASMIC PROTEIN"/>
    <property type="match status" value="1"/>
</dbReference>